<keyword evidence="1" id="KW-1133">Transmembrane helix</keyword>
<feature type="transmembrane region" description="Helical" evidence="1">
    <location>
        <begin position="12"/>
        <end position="31"/>
    </location>
</feature>
<feature type="transmembrane region" description="Helical" evidence="1">
    <location>
        <begin position="87"/>
        <end position="107"/>
    </location>
</feature>
<proteinExistence type="predicted"/>
<gene>
    <name evidence="2" type="ORF">N0392_15930</name>
</gene>
<reference evidence="2" key="1">
    <citation type="submission" date="2022-08" db="EMBL/GenBank/DDBJ databases">
        <authorList>
            <person name="Dale J.L."/>
        </authorList>
    </citation>
    <scope>NUCLEOTIDE SEQUENCE</scope>
    <source>
        <strain evidence="2">2022EL-00758</strain>
    </source>
</reference>
<sequence length="109" mass="12504">MTDFNTLSKIAFGWPQVILFYITFIVIFFLMKKSRNYLLLKKTSLLDLIYILSIIAIGGAYLTIFVHGEKFILGKLFISHGNGNKNLITWSSVFFMFLIAIFASPNIKK</sequence>
<dbReference type="RefSeq" id="WP_260249900.1">
    <property type="nucleotide sequence ID" value="NZ_JALMEJ010000012.1"/>
</dbReference>
<evidence type="ECO:0000313" key="2">
    <source>
        <dbReference type="EMBL" id="MCY0791172.1"/>
    </source>
</evidence>
<feature type="transmembrane region" description="Helical" evidence="1">
    <location>
        <begin position="43"/>
        <end position="67"/>
    </location>
</feature>
<comment type="caution">
    <text evidence="2">The sequence shown here is derived from an EMBL/GenBank/DDBJ whole genome shotgun (WGS) entry which is preliminary data.</text>
</comment>
<accession>A0A9Q4GSW8</accession>
<keyword evidence="1" id="KW-0472">Membrane</keyword>
<organism evidence="2 3">
    <name type="scientific">Morganella morganii</name>
    <name type="common">Proteus morganii</name>
    <dbReference type="NCBI Taxonomy" id="582"/>
    <lineage>
        <taxon>Bacteria</taxon>
        <taxon>Pseudomonadati</taxon>
        <taxon>Pseudomonadota</taxon>
        <taxon>Gammaproteobacteria</taxon>
        <taxon>Enterobacterales</taxon>
        <taxon>Morganellaceae</taxon>
        <taxon>Morganella</taxon>
    </lineage>
</organism>
<name>A0A9Q4GSW8_MORMO</name>
<evidence type="ECO:0000256" key="1">
    <source>
        <dbReference type="SAM" id="Phobius"/>
    </source>
</evidence>
<dbReference type="Proteomes" id="UP001076655">
    <property type="component" value="Unassembled WGS sequence"/>
</dbReference>
<dbReference type="AlphaFoldDB" id="A0A9Q4GSW8"/>
<protein>
    <submittedName>
        <fullName evidence="2">Uncharacterized protein</fullName>
    </submittedName>
</protein>
<evidence type="ECO:0000313" key="3">
    <source>
        <dbReference type="Proteomes" id="UP001076655"/>
    </source>
</evidence>
<dbReference type="EMBL" id="JAPNMI010000009">
    <property type="protein sequence ID" value="MCY0791172.1"/>
    <property type="molecule type" value="Genomic_DNA"/>
</dbReference>
<keyword evidence="1" id="KW-0812">Transmembrane</keyword>